<dbReference type="Pfam" id="PF02469">
    <property type="entry name" value="Fasciclin"/>
    <property type="match status" value="4"/>
</dbReference>
<dbReference type="FunCoup" id="A0A286UR43">
    <property type="interactions" value="21"/>
</dbReference>
<dbReference type="GO" id="GO:0005615">
    <property type="term" value="C:extracellular space"/>
    <property type="evidence" value="ECO:0007669"/>
    <property type="project" value="TreeGrafter"/>
</dbReference>
<gene>
    <name evidence="4" type="ORF">PNOK_0200700</name>
</gene>
<dbReference type="InterPro" id="IPR036378">
    <property type="entry name" value="FAS1_dom_sf"/>
</dbReference>
<comment type="caution">
    <text evidence="4">The sequence shown here is derived from an EMBL/GenBank/DDBJ whole genome shotgun (WGS) entry which is preliminary data.</text>
</comment>
<feature type="signal peptide" evidence="2">
    <location>
        <begin position="1"/>
        <end position="19"/>
    </location>
</feature>
<feature type="domain" description="FAS1" evidence="3">
    <location>
        <begin position="210"/>
        <end position="345"/>
    </location>
</feature>
<feature type="domain" description="FAS1" evidence="3">
    <location>
        <begin position="351"/>
        <end position="496"/>
    </location>
</feature>
<feature type="domain" description="FAS1" evidence="3">
    <location>
        <begin position="499"/>
        <end position="642"/>
    </location>
</feature>
<keyword evidence="2" id="KW-0732">Signal</keyword>
<dbReference type="Proteomes" id="UP000217199">
    <property type="component" value="Unassembled WGS sequence"/>
</dbReference>
<dbReference type="InParanoid" id="A0A286UR43"/>
<protein>
    <submittedName>
        <fullName evidence="4">FAS1 domain-containing</fullName>
    </submittedName>
</protein>
<organism evidence="4 5">
    <name type="scientific">Pyrrhoderma noxium</name>
    <dbReference type="NCBI Taxonomy" id="2282107"/>
    <lineage>
        <taxon>Eukaryota</taxon>
        <taxon>Fungi</taxon>
        <taxon>Dikarya</taxon>
        <taxon>Basidiomycota</taxon>
        <taxon>Agaricomycotina</taxon>
        <taxon>Agaricomycetes</taxon>
        <taxon>Hymenochaetales</taxon>
        <taxon>Hymenochaetaceae</taxon>
        <taxon>Pyrrhoderma</taxon>
    </lineage>
</organism>
<dbReference type="PROSITE" id="PS50213">
    <property type="entry name" value="FAS1"/>
    <property type="match status" value="4"/>
</dbReference>
<evidence type="ECO:0000259" key="3">
    <source>
        <dbReference type="PROSITE" id="PS50213"/>
    </source>
</evidence>
<evidence type="ECO:0000313" key="5">
    <source>
        <dbReference type="Proteomes" id="UP000217199"/>
    </source>
</evidence>
<reference evidence="4 5" key="1">
    <citation type="journal article" date="2017" name="Mol. Ecol.">
        <title>Comparative and population genomic landscape of Phellinus noxius: A hypervariable fungus causing root rot in trees.</title>
        <authorList>
            <person name="Chung C.L."/>
            <person name="Lee T.J."/>
            <person name="Akiba M."/>
            <person name="Lee H.H."/>
            <person name="Kuo T.H."/>
            <person name="Liu D."/>
            <person name="Ke H.M."/>
            <person name="Yokoi T."/>
            <person name="Roa M.B."/>
            <person name="Lu M.J."/>
            <person name="Chang Y.Y."/>
            <person name="Ann P.J."/>
            <person name="Tsai J.N."/>
            <person name="Chen C.Y."/>
            <person name="Tzean S.S."/>
            <person name="Ota Y."/>
            <person name="Hattori T."/>
            <person name="Sahashi N."/>
            <person name="Liou R.F."/>
            <person name="Kikuchi T."/>
            <person name="Tsai I.J."/>
        </authorList>
    </citation>
    <scope>NUCLEOTIDE SEQUENCE [LARGE SCALE GENOMIC DNA]</scope>
    <source>
        <strain evidence="4 5">FFPRI411160</strain>
    </source>
</reference>
<evidence type="ECO:0000256" key="2">
    <source>
        <dbReference type="SAM" id="SignalP"/>
    </source>
</evidence>
<dbReference type="STRING" id="2282107.A0A286UR43"/>
<evidence type="ECO:0000313" key="4">
    <source>
        <dbReference type="EMBL" id="PAV22050.1"/>
    </source>
</evidence>
<dbReference type="Gene3D" id="2.30.180.10">
    <property type="entry name" value="FAS1 domain"/>
    <property type="match status" value="5"/>
</dbReference>
<feature type="domain" description="FAS1" evidence="3">
    <location>
        <begin position="34"/>
        <end position="207"/>
    </location>
</feature>
<dbReference type="PANTHER" id="PTHR10900:SF77">
    <property type="entry name" value="FI19380P1"/>
    <property type="match status" value="1"/>
</dbReference>
<dbReference type="OrthoDB" id="14252at2759"/>
<feature type="chain" id="PRO_5013541151" evidence="2">
    <location>
        <begin position="20"/>
        <end position="889"/>
    </location>
</feature>
<dbReference type="EMBL" id="NBII01000002">
    <property type="protein sequence ID" value="PAV22050.1"/>
    <property type="molecule type" value="Genomic_DNA"/>
</dbReference>
<keyword evidence="5" id="KW-1185">Reference proteome</keyword>
<dbReference type="InterPro" id="IPR050904">
    <property type="entry name" value="Adhesion/Biosynth-related"/>
</dbReference>
<keyword evidence="1" id="KW-0812">Transmembrane</keyword>
<feature type="transmembrane region" description="Helical" evidence="1">
    <location>
        <begin position="841"/>
        <end position="862"/>
    </location>
</feature>
<keyword evidence="1" id="KW-1133">Transmembrane helix</keyword>
<evidence type="ECO:0000256" key="1">
    <source>
        <dbReference type="SAM" id="Phobius"/>
    </source>
</evidence>
<dbReference type="PANTHER" id="PTHR10900">
    <property type="entry name" value="PERIOSTIN-RELATED"/>
    <property type="match status" value="1"/>
</dbReference>
<name>A0A286UR43_9AGAM</name>
<proteinExistence type="predicted"/>
<dbReference type="InterPro" id="IPR000782">
    <property type="entry name" value="FAS1_domain"/>
</dbReference>
<keyword evidence="1" id="KW-0472">Membrane</keyword>
<dbReference type="AlphaFoldDB" id="A0A286UR43"/>
<dbReference type="SMART" id="SM00554">
    <property type="entry name" value="FAS1"/>
    <property type="match status" value="5"/>
</dbReference>
<dbReference type="SUPFAM" id="SSF82153">
    <property type="entry name" value="FAS1 domain"/>
    <property type="match status" value="5"/>
</dbReference>
<accession>A0A286UR43</accession>
<sequence length="889" mass="97330">MRLRSPVTALLALTQLVSSTPSQQVFDELPSTTSTTLIDALSADPDYSSLLALLQRALLVPTLNKLNDSTLFAPTNDAIDRNKFWSNTLQLTPAKLSLRDNVQQKLRQELLYHLLNYSILALPTENNVQFHKTLHFPKNNSYEPPPNPPWLPVPEGTLGDKPQRLRVSASKNNIWAGGDAFGQGGSKVVKGQVDTGNGMLLGINDVLNVPKDLASIVSQEPTLSYFNRILTPDVESILNSTEQLTLFLPIDEAWGALEDIERKYLESRFATDDILRILNVHAIASEGVHWSDEFQQSLNLTTISGSNIEVVVNPESHKTFVSTAELVQPDIYASNGVLHVISSLIIPPNSFTLTPEKYLLTLDCTSFVSLLHSVELESFINNTEGQYTILAPNDDVIKTLSKGELPEEGSEELRRVLSYHFLPGKWPKEKFKDSMLIETALEEPGLKGGHQVLSVDVGVDGSRMGNGVSISFGGVSVLGEPYEFNNTIIYLISRPLQPPPDALAAALPSLDLSSFLAAIFSSSLADKLKMTPRTSFLMPQNDGFKRLGLLVSNHLLQASSKSDLENVILHHVLDTVEYSSSFINGSHHSYASLEGSDVRVERLKNGTVTISSSGGWEGMSATLHTKDLLTKTGVIHELSDVLLPRSLDLTIGKLVKAAKGSTMASMIVRAGMDWVLNGTAPPDDSPWAEIGETSAGWALLCPRDEAFKGYNLTQLFEHPEVVRNIVEQHLIPVPRPLALLLAQMDPIQTNKPILLEDSTSYTTLQSRQSVYGDIVFRYSAPDEAGSTGFVVGIKDARGAQGMNEWARVLSWGRTTSNGGVGGVIQVDAVLLPYRPPWWLEYGPPVVVGVIGVGIIGIFFYGVRAYWRRDTTEATYEPVGGFSAEDDEEP</sequence>